<organism evidence="2">
    <name type="scientific">Timema tahoe</name>
    <dbReference type="NCBI Taxonomy" id="61484"/>
    <lineage>
        <taxon>Eukaryota</taxon>
        <taxon>Metazoa</taxon>
        <taxon>Ecdysozoa</taxon>
        <taxon>Arthropoda</taxon>
        <taxon>Hexapoda</taxon>
        <taxon>Insecta</taxon>
        <taxon>Pterygota</taxon>
        <taxon>Neoptera</taxon>
        <taxon>Polyneoptera</taxon>
        <taxon>Phasmatodea</taxon>
        <taxon>Timematodea</taxon>
        <taxon>Timematoidea</taxon>
        <taxon>Timematidae</taxon>
        <taxon>Timema</taxon>
    </lineage>
</organism>
<reference evidence="2" key="1">
    <citation type="submission" date="2020-11" db="EMBL/GenBank/DDBJ databases">
        <authorList>
            <person name="Tran Van P."/>
        </authorList>
    </citation>
    <scope>NUCLEOTIDE SEQUENCE</scope>
</reference>
<feature type="compositionally biased region" description="Polar residues" evidence="1">
    <location>
        <begin position="40"/>
        <end position="49"/>
    </location>
</feature>
<feature type="compositionally biased region" description="Basic and acidic residues" evidence="1">
    <location>
        <begin position="1"/>
        <end position="33"/>
    </location>
</feature>
<dbReference type="AlphaFoldDB" id="A0A7R9IJ50"/>
<protein>
    <submittedName>
        <fullName evidence="2">Uncharacterized protein</fullName>
    </submittedName>
</protein>
<proteinExistence type="predicted"/>
<dbReference type="EMBL" id="OE002756">
    <property type="protein sequence ID" value="CAD7459268.1"/>
    <property type="molecule type" value="Genomic_DNA"/>
</dbReference>
<evidence type="ECO:0000256" key="1">
    <source>
        <dbReference type="SAM" id="MobiDB-lite"/>
    </source>
</evidence>
<feature type="compositionally biased region" description="Basic and acidic residues" evidence="1">
    <location>
        <begin position="106"/>
        <end position="116"/>
    </location>
</feature>
<sequence length="178" mass="20358">MFRQRESRWNMRKSQQRESRWNGRMFRQRESRWNRRMSRQPESQWNMRKSQQRESRWECPSRNPIEAGVLFGAVYRGALVTDSLENMDCGAVQAVERVGGAACASGEERDKGRLDRSSGTAERSGDVPQLSDAGQSSQGQKHSRKVYFGIPKPTNKGNTSDGIHSGQTTPDHFHHTHP</sequence>
<name>A0A7R9IJ50_9NEOP</name>
<feature type="compositionally biased region" description="Polar residues" evidence="1">
    <location>
        <begin position="155"/>
        <end position="170"/>
    </location>
</feature>
<accession>A0A7R9IJ50</accession>
<gene>
    <name evidence="2" type="ORF">TTEB3V08_LOCUS7231</name>
</gene>
<evidence type="ECO:0000313" key="2">
    <source>
        <dbReference type="EMBL" id="CAD7459268.1"/>
    </source>
</evidence>
<feature type="region of interest" description="Disordered" evidence="1">
    <location>
        <begin position="1"/>
        <end position="59"/>
    </location>
</feature>
<feature type="region of interest" description="Disordered" evidence="1">
    <location>
        <begin position="102"/>
        <end position="178"/>
    </location>
</feature>